<keyword evidence="2" id="KW-0175">Coiled coil</keyword>
<reference evidence="4 5" key="1">
    <citation type="submission" date="2019-07" db="EMBL/GenBank/DDBJ databases">
        <title>Genome assembly of two rare yeast pathogens: Diutina rugosa and Trichomonascus ciferrii.</title>
        <authorList>
            <person name="Mixao V."/>
            <person name="Saus E."/>
            <person name="Hansen A."/>
            <person name="Lass-Flor C."/>
            <person name="Gabaldon T."/>
        </authorList>
    </citation>
    <scope>NUCLEOTIDE SEQUENCE [LARGE SCALE GENOMIC DNA]</scope>
    <source>
        <strain evidence="4 5">CBS 613</strain>
    </source>
</reference>
<dbReference type="Pfam" id="PF08614">
    <property type="entry name" value="ATG16"/>
    <property type="match status" value="1"/>
</dbReference>
<feature type="coiled-coil region" evidence="2">
    <location>
        <begin position="59"/>
        <end position="128"/>
    </location>
</feature>
<evidence type="ECO:0000256" key="2">
    <source>
        <dbReference type="SAM" id="Coils"/>
    </source>
</evidence>
<dbReference type="VEuPathDB" id="FungiDB:DIURU_005380"/>
<keyword evidence="5" id="KW-1185">Reference proteome</keyword>
<comment type="similarity">
    <text evidence="1">Belongs to the ATG16 family.</text>
</comment>
<name>A0A642UDH3_DIURU</name>
<gene>
    <name evidence="4" type="ORF">DIURU_005380</name>
</gene>
<sequence>MSWAEDVLQKLDRRDRIEQQDSTYYRAFTQLLSRTVPEAAAIPYPVYDEAKVTQIAADRDAHAARVKELEATTAKLTERVSQLRLEIKEKNNQIEVVNNEHLALQMQLSVTEQKLEQLTQEHDALIKRWMAKAESDANMMNAALGKQQ</sequence>
<evidence type="ECO:0000256" key="1">
    <source>
        <dbReference type="ARBA" id="ARBA00005331"/>
    </source>
</evidence>
<evidence type="ECO:0000259" key="3">
    <source>
        <dbReference type="Pfam" id="PF08614"/>
    </source>
</evidence>
<dbReference type="Proteomes" id="UP000449547">
    <property type="component" value="Unassembled WGS sequence"/>
</dbReference>
<dbReference type="OrthoDB" id="8949486at2759"/>
<evidence type="ECO:0000313" key="5">
    <source>
        <dbReference type="Proteomes" id="UP000449547"/>
    </source>
</evidence>
<dbReference type="InterPro" id="IPR013923">
    <property type="entry name" value="Autophagy-rel_prot_16_dom"/>
</dbReference>
<dbReference type="Gene3D" id="1.20.5.170">
    <property type="match status" value="1"/>
</dbReference>
<dbReference type="EMBL" id="SWFT01000159">
    <property type="protein sequence ID" value="KAA8897147.1"/>
    <property type="molecule type" value="Genomic_DNA"/>
</dbReference>
<dbReference type="AlphaFoldDB" id="A0A642UDH3"/>
<protein>
    <recommendedName>
        <fullName evidence="3">Autophagy-related protein 16 domain-containing protein</fullName>
    </recommendedName>
</protein>
<evidence type="ECO:0000313" key="4">
    <source>
        <dbReference type="EMBL" id="KAA8897147.1"/>
    </source>
</evidence>
<feature type="domain" description="Autophagy-related protein 16" evidence="3">
    <location>
        <begin position="58"/>
        <end position="141"/>
    </location>
</feature>
<proteinExistence type="inferred from homology"/>
<organism evidence="4 5">
    <name type="scientific">Diutina rugosa</name>
    <name type="common">Yeast</name>
    <name type="synonym">Candida rugosa</name>
    <dbReference type="NCBI Taxonomy" id="5481"/>
    <lineage>
        <taxon>Eukaryota</taxon>
        <taxon>Fungi</taxon>
        <taxon>Dikarya</taxon>
        <taxon>Ascomycota</taxon>
        <taxon>Saccharomycotina</taxon>
        <taxon>Pichiomycetes</taxon>
        <taxon>Debaryomycetaceae</taxon>
        <taxon>Diutina</taxon>
    </lineage>
</organism>
<dbReference type="CDD" id="cd22887">
    <property type="entry name" value="Atg16_CCD"/>
    <property type="match status" value="1"/>
</dbReference>
<dbReference type="GeneID" id="54784031"/>
<comment type="caution">
    <text evidence="4">The sequence shown here is derived from an EMBL/GenBank/DDBJ whole genome shotgun (WGS) entry which is preliminary data.</text>
</comment>
<dbReference type="RefSeq" id="XP_034009804.1">
    <property type="nucleotide sequence ID" value="XM_034158356.1"/>
</dbReference>
<accession>A0A642UDH3</accession>